<dbReference type="InterPro" id="IPR011044">
    <property type="entry name" value="Quino_amine_DH_bsu"/>
</dbReference>
<accession>A0A1V0SIT2</accession>
<sequence length="115" mass="12627">MWTGGILNDDVVGYSDTAGTVFMSLSGAPYNFNFTSAPFGIRNPLVFDGTRVWVVNGAGTTITAFNVNDGSWANTIGNPTWDFSLGWSLVFDGTFIWSTNYNNNSLYNIYIGNVW</sequence>
<evidence type="ECO:0000313" key="1">
    <source>
        <dbReference type="EMBL" id="ARF11561.1"/>
    </source>
</evidence>
<dbReference type="EMBL" id="KY684108">
    <property type="protein sequence ID" value="ARF11561.1"/>
    <property type="molecule type" value="Genomic_DNA"/>
</dbReference>
<reference evidence="1" key="1">
    <citation type="journal article" date="2017" name="Science">
        <title>Giant viruses with an expanded complement of translation system components.</title>
        <authorList>
            <person name="Schulz F."/>
            <person name="Yutin N."/>
            <person name="Ivanova N.N."/>
            <person name="Ortega D.R."/>
            <person name="Lee T.K."/>
            <person name="Vierheilig J."/>
            <person name="Daims H."/>
            <person name="Horn M."/>
            <person name="Wagner M."/>
            <person name="Jensen G.J."/>
            <person name="Kyrpides N.C."/>
            <person name="Koonin E.V."/>
            <person name="Woyke T."/>
        </authorList>
    </citation>
    <scope>NUCLEOTIDE SEQUENCE</scope>
    <source>
        <strain evidence="1">KNV1</strain>
    </source>
</reference>
<proteinExistence type="predicted"/>
<protein>
    <submittedName>
        <fullName evidence="1">Uncharacterized protein</fullName>
    </submittedName>
</protein>
<gene>
    <name evidence="1" type="ORF">Klosneuvirus_1_418</name>
</gene>
<organism evidence="1">
    <name type="scientific">Klosneuvirus KNV1</name>
    <dbReference type="NCBI Taxonomy" id="1977640"/>
    <lineage>
        <taxon>Viruses</taxon>
        <taxon>Varidnaviria</taxon>
        <taxon>Bamfordvirae</taxon>
        <taxon>Nucleocytoviricota</taxon>
        <taxon>Megaviricetes</taxon>
        <taxon>Imitervirales</taxon>
        <taxon>Mimiviridae</taxon>
        <taxon>Klosneuvirinae</taxon>
        <taxon>Klosneuvirus</taxon>
    </lineage>
</organism>
<dbReference type="SUPFAM" id="SSF50969">
    <property type="entry name" value="YVTN repeat-like/Quinoprotein amine dehydrogenase"/>
    <property type="match status" value="1"/>
</dbReference>
<name>A0A1V0SIT2_9VIRU</name>